<organism evidence="1 2">
    <name type="scientific">Nonomuraea solani</name>
    <dbReference type="NCBI Taxonomy" id="1144553"/>
    <lineage>
        <taxon>Bacteria</taxon>
        <taxon>Bacillati</taxon>
        <taxon>Actinomycetota</taxon>
        <taxon>Actinomycetes</taxon>
        <taxon>Streptosporangiales</taxon>
        <taxon>Streptosporangiaceae</taxon>
        <taxon>Nonomuraea</taxon>
    </lineage>
</organism>
<gene>
    <name evidence="1" type="ORF">SAMN05444920_105135</name>
</gene>
<protein>
    <submittedName>
        <fullName evidence="1">Uncharacterized protein</fullName>
    </submittedName>
</protein>
<evidence type="ECO:0000313" key="1">
    <source>
        <dbReference type="EMBL" id="SEG83086.1"/>
    </source>
</evidence>
<reference evidence="1 2" key="1">
    <citation type="submission" date="2016-10" db="EMBL/GenBank/DDBJ databases">
        <authorList>
            <person name="de Groot N.N."/>
        </authorList>
    </citation>
    <scope>NUCLEOTIDE SEQUENCE [LARGE SCALE GENOMIC DNA]</scope>
    <source>
        <strain evidence="1 2">CGMCC 4.7037</strain>
    </source>
</reference>
<proteinExistence type="predicted"/>
<evidence type="ECO:0000313" key="2">
    <source>
        <dbReference type="Proteomes" id="UP000236732"/>
    </source>
</evidence>
<sequence>MSTRPLRPWLRIGVATSRHGSWSLRPLRCVGPGRCGRSDVWVQAGAAASTLGVGRCGCFDPGRWSVWPPSTPGLWSVRHSDLPVLASRPLRPPAPFPAATSAPRPGRRAVRRAPCPCAVPRWGVRVRSHARALSWNRSPPSRLRPIVCTLPRPCPRLAMSAFPCGAVLSWWRGLWMWAAAVRRLSGYAAASACQLSGYAAASTCQLSGYAAASAFSSPLCGHARLFP</sequence>
<name>A0A1H6DEU2_9ACTN</name>
<dbReference type="AlphaFoldDB" id="A0A1H6DEU2"/>
<dbReference type="EMBL" id="FNVT01000005">
    <property type="protein sequence ID" value="SEG83086.1"/>
    <property type="molecule type" value="Genomic_DNA"/>
</dbReference>
<accession>A0A1H6DEU2</accession>
<dbReference type="Proteomes" id="UP000236732">
    <property type="component" value="Unassembled WGS sequence"/>
</dbReference>
<keyword evidence="2" id="KW-1185">Reference proteome</keyword>